<dbReference type="AlphaFoldDB" id="A0A2V1K5X2"/>
<dbReference type="SUPFAM" id="SSF54001">
    <property type="entry name" value="Cysteine proteinases"/>
    <property type="match status" value="1"/>
</dbReference>
<name>A0A2V1K5X2_9ACTO</name>
<dbReference type="Pfam" id="PF00877">
    <property type="entry name" value="NLPC_P60"/>
    <property type="match status" value="1"/>
</dbReference>
<evidence type="ECO:0000256" key="2">
    <source>
        <dbReference type="ARBA" id="ARBA00022670"/>
    </source>
</evidence>
<feature type="compositionally biased region" description="Basic and acidic residues" evidence="6">
    <location>
        <begin position="184"/>
        <end position="229"/>
    </location>
</feature>
<comment type="caution">
    <text evidence="8">The sequence shown here is derived from an EMBL/GenBank/DDBJ whole genome shotgun (WGS) entry which is preliminary data.</text>
</comment>
<dbReference type="InterPro" id="IPR000064">
    <property type="entry name" value="NLP_P60_dom"/>
</dbReference>
<accession>A0A2V1K5X2</accession>
<evidence type="ECO:0000256" key="1">
    <source>
        <dbReference type="ARBA" id="ARBA00007074"/>
    </source>
</evidence>
<feature type="compositionally biased region" description="Basic and acidic residues" evidence="6">
    <location>
        <begin position="242"/>
        <end position="269"/>
    </location>
</feature>
<dbReference type="RefSeq" id="WP_109093816.1">
    <property type="nucleotide sequence ID" value="NZ_QETB01000004.1"/>
</dbReference>
<dbReference type="GO" id="GO:0006508">
    <property type="term" value="P:proteolysis"/>
    <property type="evidence" value="ECO:0007669"/>
    <property type="project" value="UniProtKB-KW"/>
</dbReference>
<dbReference type="PANTHER" id="PTHR47053">
    <property type="entry name" value="MUREIN DD-ENDOPEPTIDASE MEPH-RELATED"/>
    <property type="match status" value="1"/>
</dbReference>
<comment type="similarity">
    <text evidence="1">Belongs to the peptidase C40 family.</text>
</comment>
<feature type="region of interest" description="Disordered" evidence="6">
    <location>
        <begin position="184"/>
        <end position="415"/>
    </location>
</feature>
<reference evidence="9" key="1">
    <citation type="submission" date="2018-05" db="EMBL/GenBank/DDBJ databases">
        <authorList>
            <person name="Li Y."/>
        </authorList>
    </citation>
    <scope>NUCLEOTIDE SEQUENCE [LARGE SCALE GENOMIC DNA]</scope>
    <source>
        <strain evidence="9">sk1b4</strain>
    </source>
</reference>
<organism evidence="8 9">
    <name type="scientific">Ancrocorticia populi</name>
    <dbReference type="NCBI Taxonomy" id="2175228"/>
    <lineage>
        <taxon>Bacteria</taxon>
        <taxon>Bacillati</taxon>
        <taxon>Actinomycetota</taxon>
        <taxon>Actinomycetes</taxon>
        <taxon>Actinomycetales</taxon>
        <taxon>Actinomycetaceae</taxon>
        <taxon>Ancrocorticia</taxon>
    </lineage>
</organism>
<dbReference type="InterPro" id="IPR038765">
    <property type="entry name" value="Papain-like_cys_pep_sf"/>
</dbReference>
<dbReference type="Gene3D" id="3.90.1720.10">
    <property type="entry name" value="endopeptidase domain like (from Nostoc punctiforme)"/>
    <property type="match status" value="1"/>
</dbReference>
<dbReference type="InterPro" id="IPR051202">
    <property type="entry name" value="Peptidase_C40"/>
</dbReference>
<dbReference type="Proteomes" id="UP000245283">
    <property type="component" value="Unassembled WGS sequence"/>
</dbReference>
<gene>
    <name evidence="8" type="ORF">DD236_07755</name>
</gene>
<feature type="domain" description="NlpC/P60" evidence="7">
    <location>
        <begin position="412"/>
        <end position="528"/>
    </location>
</feature>
<dbReference type="PROSITE" id="PS51935">
    <property type="entry name" value="NLPC_P60"/>
    <property type="match status" value="1"/>
</dbReference>
<proteinExistence type="inferred from homology"/>
<evidence type="ECO:0000256" key="6">
    <source>
        <dbReference type="SAM" id="MobiDB-lite"/>
    </source>
</evidence>
<feature type="compositionally biased region" description="Low complexity" evidence="6">
    <location>
        <begin position="322"/>
        <end position="412"/>
    </location>
</feature>
<evidence type="ECO:0000256" key="4">
    <source>
        <dbReference type="ARBA" id="ARBA00022807"/>
    </source>
</evidence>
<feature type="coiled-coil region" evidence="5">
    <location>
        <begin position="59"/>
        <end position="100"/>
    </location>
</feature>
<dbReference type="GO" id="GO:0008234">
    <property type="term" value="F:cysteine-type peptidase activity"/>
    <property type="evidence" value="ECO:0007669"/>
    <property type="project" value="UniProtKB-KW"/>
</dbReference>
<keyword evidence="2" id="KW-0645">Protease</keyword>
<evidence type="ECO:0000259" key="7">
    <source>
        <dbReference type="PROSITE" id="PS51935"/>
    </source>
</evidence>
<evidence type="ECO:0000256" key="3">
    <source>
        <dbReference type="ARBA" id="ARBA00022801"/>
    </source>
</evidence>
<evidence type="ECO:0000313" key="9">
    <source>
        <dbReference type="Proteomes" id="UP000245283"/>
    </source>
</evidence>
<keyword evidence="3" id="KW-0378">Hydrolase</keyword>
<dbReference type="PANTHER" id="PTHR47053:SF1">
    <property type="entry name" value="MUREIN DD-ENDOPEPTIDASE MEPH-RELATED"/>
    <property type="match status" value="1"/>
</dbReference>
<keyword evidence="5" id="KW-0175">Coiled coil</keyword>
<dbReference type="EMBL" id="QETB01000004">
    <property type="protein sequence ID" value="PWF25989.1"/>
    <property type="molecule type" value="Genomic_DNA"/>
</dbReference>
<feature type="compositionally biased region" description="Acidic residues" evidence="6">
    <location>
        <begin position="287"/>
        <end position="321"/>
    </location>
</feature>
<protein>
    <recommendedName>
        <fullName evidence="7">NlpC/P60 domain-containing protein</fullName>
    </recommendedName>
</protein>
<feature type="compositionally biased region" description="Basic and acidic residues" evidence="6">
    <location>
        <begin position="40"/>
        <end position="52"/>
    </location>
</feature>
<keyword evidence="9" id="KW-1185">Reference proteome</keyword>
<evidence type="ECO:0000313" key="8">
    <source>
        <dbReference type="EMBL" id="PWF25989.1"/>
    </source>
</evidence>
<dbReference type="PRINTS" id="PR01217">
    <property type="entry name" value="PRICHEXTENSN"/>
</dbReference>
<evidence type="ECO:0000256" key="5">
    <source>
        <dbReference type="SAM" id="Coils"/>
    </source>
</evidence>
<sequence>MRTLTEIIVGKSRIRGSLSLTAAIAVVAGSIAAPVAADDSDSKALEDSKAAEQETTESLSSIEVELAQLAAENNELGNKAADAKAAQLEAEAKLQDALDEAVYANKAADDAAAKVEDAKQDLGQVSAAMYRDGAGMLPGAEYLLGGSSFEEATQYSRAYDLVGQDADKRVQEFEALQDVANSMRDEATAKTEKYQKAADKAKKAADDAAAEEKESTQRLDEISTQREELVTQLAAQKGTTAKIERDLQDKKEAKAKEEAKVAQQEKIEAAEALFTENADQAPVADNSAEDDAASGEEATDDAAAGDEAAAGEDTSESDAAEPAETSEPTSEPTQPEATTAPKPTATSTPAPTQTKTPAPKPTTTTPAPKPTKTQTPAPKPTKTQTPAPKPTKTQTPAPKPTQTTPSKPKPSTGSAAAIVSKAKSFIGIPYVWGGKSTSGWDCIGFVQYVYSLQGVTINGYNRTSFTPSVGYTVPYSQAKPGDILFWPGHVAISLGGGQNIGAWNPGMGTRIGPDSWIGTPSKVVRVFG</sequence>
<keyword evidence="4" id="KW-0788">Thiol protease</keyword>
<feature type="region of interest" description="Disordered" evidence="6">
    <location>
        <begin position="38"/>
        <end position="59"/>
    </location>
</feature>